<comment type="similarity">
    <text evidence="1">Belongs to the leucine-binding protein family.</text>
</comment>
<dbReference type="OrthoDB" id="9802022at2"/>
<evidence type="ECO:0000259" key="5">
    <source>
        <dbReference type="Pfam" id="PF13458"/>
    </source>
</evidence>
<dbReference type="GO" id="GO:0006865">
    <property type="term" value="P:amino acid transport"/>
    <property type="evidence" value="ECO:0007669"/>
    <property type="project" value="UniProtKB-KW"/>
</dbReference>
<sequence length="425" mass="45373">MTTEEKVMTRKTIQLTSAIALAAGLGFAATASAQEETVVGHLTYHTGEFGAFGPFFDGVAEVAIAKINQDPPLGRPWRAVHQDIGTVGEARAARKLVDSDGVHILLNPAHSYMSYREFMLETIAEQGYPIMPSVHGGAIDGSIGGVAEEPIFRGSPMDTAQGTAALLYAQQAGKNRVVIVGTETAGAQLQKNAALRTAEALGMDVLDDFDIQASDSNYRSVVSRIARLDPEAVVIFSSTNAGGSIVKNAAEAGESWFVVGPTDWQETEFIDTATESALAQHEEVAMAAFAHAENPAWEAYEPFANSSPNIEDIGDVANSYAIQYYDVMIATALAIEKAGEISSESWTEAMYDVTGGDGEIVYTYEDGLAAIRDGREINYDGVTGTMEYTPTGIVSGLFGIFEWQDGELVQIDSVDGDAVLEHESM</sequence>
<reference evidence="7" key="1">
    <citation type="submission" date="2018-08" db="EMBL/GenBank/DDBJ databases">
        <authorList>
            <person name="Rodrigo-Torres L."/>
            <person name="Arahal R. D."/>
            <person name="Lucena T."/>
        </authorList>
    </citation>
    <scope>NUCLEOTIDE SEQUENCE [LARGE SCALE GENOMIC DNA]</scope>
    <source>
        <strain evidence="7">CECT 7235</strain>
    </source>
</reference>
<name>A0A3B0MR13_9RHOB</name>
<dbReference type="InterPro" id="IPR028081">
    <property type="entry name" value="Leu-bd"/>
</dbReference>
<dbReference type="Proteomes" id="UP000272908">
    <property type="component" value="Unassembled WGS sequence"/>
</dbReference>
<feature type="signal peptide" evidence="4">
    <location>
        <begin position="1"/>
        <end position="33"/>
    </location>
</feature>
<proteinExistence type="inferred from homology"/>
<feature type="domain" description="Leucine-binding protein" evidence="5">
    <location>
        <begin position="39"/>
        <end position="354"/>
    </location>
</feature>
<evidence type="ECO:0000256" key="2">
    <source>
        <dbReference type="ARBA" id="ARBA00022729"/>
    </source>
</evidence>
<dbReference type="InterPro" id="IPR028082">
    <property type="entry name" value="Peripla_BP_I"/>
</dbReference>
<evidence type="ECO:0000256" key="4">
    <source>
        <dbReference type="SAM" id="SignalP"/>
    </source>
</evidence>
<accession>A0A3B0MR13</accession>
<dbReference type="Gene3D" id="3.40.50.2300">
    <property type="match status" value="2"/>
</dbReference>
<dbReference type="RefSeq" id="WP_121094782.1">
    <property type="nucleotide sequence ID" value="NZ_UIHC01000014.1"/>
</dbReference>
<keyword evidence="3" id="KW-0029">Amino-acid transport</keyword>
<evidence type="ECO:0000256" key="1">
    <source>
        <dbReference type="ARBA" id="ARBA00010062"/>
    </source>
</evidence>
<evidence type="ECO:0000313" key="7">
    <source>
        <dbReference type="Proteomes" id="UP000272908"/>
    </source>
</evidence>
<keyword evidence="2 4" id="KW-0732">Signal</keyword>
<dbReference type="EMBL" id="UIHC01000014">
    <property type="protein sequence ID" value="SUZ32059.1"/>
    <property type="molecule type" value="Genomic_DNA"/>
</dbReference>
<dbReference type="SUPFAM" id="SSF53822">
    <property type="entry name" value="Periplasmic binding protein-like I"/>
    <property type="match status" value="1"/>
</dbReference>
<keyword evidence="7" id="KW-1185">Reference proteome</keyword>
<evidence type="ECO:0000313" key="6">
    <source>
        <dbReference type="EMBL" id="SUZ32059.1"/>
    </source>
</evidence>
<organism evidence="6 7">
    <name type="scientific">Roseinatronobacter ekhonensis</name>
    <dbReference type="NCBI Taxonomy" id="254356"/>
    <lineage>
        <taxon>Bacteria</taxon>
        <taxon>Pseudomonadati</taxon>
        <taxon>Pseudomonadota</taxon>
        <taxon>Alphaproteobacteria</taxon>
        <taxon>Rhodobacterales</taxon>
        <taxon>Paracoccaceae</taxon>
        <taxon>Roseinatronobacter</taxon>
    </lineage>
</organism>
<dbReference type="InterPro" id="IPR051010">
    <property type="entry name" value="BCAA_transport"/>
</dbReference>
<protein>
    <recommendedName>
        <fullName evidence="5">Leucine-binding protein domain-containing protein</fullName>
    </recommendedName>
</protein>
<dbReference type="Pfam" id="PF13458">
    <property type="entry name" value="Peripla_BP_6"/>
    <property type="match status" value="1"/>
</dbReference>
<keyword evidence="3" id="KW-0813">Transport</keyword>
<dbReference type="AlphaFoldDB" id="A0A3B0MR13"/>
<evidence type="ECO:0000256" key="3">
    <source>
        <dbReference type="ARBA" id="ARBA00022970"/>
    </source>
</evidence>
<dbReference type="PANTHER" id="PTHR30483:SF6">
    <property type="entry name" value="PERIPLASMIC BINDING PROTEIN OF ABC TRANSPORTER FOR NATURAL AMINO ACIDS"/>
    <property type="match status" value="1"/>
</dbReference>
<feature type="chain" id="PRO_5017453536" description="Leucine-binding protein domain-containing protein" evidence="4">
    <location>
        <begin position="34"/>
        <end position="425"/>
    </location>
</feature>
<dbReference type="PANTHER" id="PTHR30483">
    <property type="entry name" value="LEUCINE-SPECIFIC-BINDING PROTEIN"/>
    <property type="match status" value="1"/>
</dbReference>
<gene>
    <name evidence="6" type="ORF">ROE7235_01811</name>
</gene>